<accession>A0A8J4G4A4</accession>
<dbReference type="PANTHER" id="PTHR12547">
    <property type="entry name" value="CCCH ZINC FINGER/TIS11-RELATED"/>
    <property type="match status" value="1"/>
</dbReference>
<dbReference type="Gene3D" id="4.10.1000.10">
    <property type="entry name" value="Zinc finger, CCCH-type"/>
    <property type="match status" value="2"/>
</dbReference>
<keyword evidence="4 5" id="KW-0862">Zinc</keyword>
<feature type="domain" description="C3H1-type" evidence="7">
    <location>
        <begin position="203"/>
        <end position="231"/>
    </location>
</feature>
<dbReference type="SMART" id="SM00356">
    <property type="entry name" value="ZnF_C3H1"/>
    <property type="match status" value="2"/>
</dbReference>
<evidence type="ECO:0000256" key="2">
    <source>
        <dbReference type="ARBA" id="ARBA00022737"/>
    </source>
</evidence>
<dbReference type="GO" id="GO:0003729">
    <property type="term" value="F:mRNA binding"/>
    <property type="evidence" value="ECO:0007669"/>
    <property type="project" value="InterPro"/>
</dbReference>
<sequence length="296" mass="28930">MVLPLQLPIPYSSTAGIGATPGSAVGTGLNQSSSFNSALLGSGGPVIFGPSSTQSGVAGLPDFGSSGSGAVGNASTAAAAARSGLLAGAGGLTNLAGLGNAGANWRSPSWRNANAMGSLGGLGSPGAAAGARTTQAAAALAPQGLLAGLASPPGPRGTGPKHNTLYKTEMCRSWSETGSCRYGSKCQFAHGPEELRPVVRHPKYKTENCRTFAATGACQYGSRCRFIHAAPPGSAMGTPRSQAHSLLGPEVDSPGGVSSVGTEKSPAGGGAALQSTVESVGAALWSRTTEPGAGNG</sequence>
<evidence type="ECO:0000256" key="1">
    <source>
        <dbReference type="ARBA" id="ARBA00022723"/>
    </source>
</evidence>
<dbReference type="FunFam" id="4.10.1000.10:FF:000001">
    <property type="entry name" value="zinc finger CCCH domain-containing protein 15-like"/>
    <property type="match status" value="1"/>
</dbReference>
<keyword evidence="2" id="KW-0677">Repeat</keyword>
<dbReference type="PANTHER" id="PTHR12547:SF18">
    <property type="entry name" value="PROTEIN TIS11"/>
    <property type="match status" value="1"/>
</dbReference>
<evidence type="ECO:0000256" key="4">
    <source>
        <dbReference type="ARBA" id="ARBA00022833"/>
    </source>
</evidence>
<feature type="zinc finger region" description="C3H1-type" evidence="5">
    <location>
        <begin position="203"/>
        <end position="231"/>
    </location>
</feature>
<feature type="zinc finger region" description="C3H1-type" evidence="5">
    <location>
        <begin position="165"/>
        <end position="193"/>
    </location>
</feature>
<dbReference type="SUPFAM" id="SSF90229">
    <property type="entry name" value="CCCH zinc finger"/>
    <property type="match status" value="2"/>
</dbReference>
<keyword evidence="3 5" id="KW-0863">Zinc-finger</keyword>
<dbReference type="FunFam" id="4.10.1000.10:FF:000002">
    <property type="entry name" value="Zinc finger protein 36, C3H1 type-like 1"/>
    <property type="match status" value="1"/>
</dbReference>
<feature type="domain" description="C3H1-type" evidence="7">
    <location>
        <begin position="165"/>
        <end position="193"/>
    </location>
</feature>
<name>A0A8J4G4A4_9CHLO</name>
<dbReference type="GO" id="GO:0008270">
    <property type="term" value="F:zinc ion binding"/>
    <property type="evidence" value="ECO:0007669"/>
    <property type="project" value="UniProtKB-KW"/>
</dbReference>
<feature type="non-terminal residue" evidence="8">
    <location>
        <position position="296"/>
    </location>
</feature>
<proteinExistence type="predicted"/>
<comment type="caution">
    <text evidence="8">The sequence shown here is derived from an EMBL/GenBank/DDBJ whole genome shotgun (WGS) entry which is preliminary data.</text>
</comment>
<dbReference type="PROSITE" id="PS50103">
    <property type="entry name" value="ZF_C3H1"/>
    <property type="match status" value="2"/>
</dbReference>
<dbReference type="Proteomes" id="UP000722791">
    <property type="component" value="Unassembled WGS sequence"/>
</dbReference>
<dbReference type="InterPro" id="IPR036855">
    <property type="entry name" value="Znf_CCCH_sf"/>
</dbReference>
<dbReference type="Pfam" id="PF00642">
    <property type="entry name" value="zf-CCCH"/>
    <property type="match status" value="2"/>
</dbReference>
<reference evidence="8" key="1">
    <citation type="journal article" date="2021" name="Proc. Natl. Acad. Sci. U.S.A.">
        <title>Three genomes in the algal genus Volvox reveal the fate of a haploid sex-determining region after a transition to homothallism.</title>
        <authorList>
            <person name="Yamamoto K."/>
            <person name="Hamaji T."/>
            <person name="Kawai-Toyooka H."/>
            <person name="Matsuzaki R."/>
            <person name="Takahashi F."/>
            <person name="Nishimura Y."/>
            <person name="Kawachi M."/>
            <person name="Noguchi H."/>
            <person name="Minakuchi Y."/>
            <person name="Umen J.G."/>
            <person name="Toyoda A."/>
            <person name="Nozaki H."/>
        </authorList>
    </citation>
    <scope>NUCLEOTIDE SEQUENCE</scope>
    <source>
        <strain evidence="8">NIES-3785</strain>
    </source>
</reference>
<dbReference type="EMBL" id="BNCQ01000006">
    <property type="protein sequence ID" value="GIL99267.1"/>
    <property type="molecule type" value="Genomic_DNA"/>
</dbReference>
<evidence type="ECO:0000313" key="9">
    <source>
        <dbReference type="Proteomes" id="UP000722791"/>
    </source>
</evidence>
<protein>
    <recommendedName>
        <fullName evidence="7">C3H1-type domain-containing protein</fullName>
    </recommendedName>
</protein>
<evidence type="ECO:0000313" key="8">
    <source>
        <dbReference type="EMBL" id="GIL99267.1"/>
    </source>
</evidence>
<dbReference type="InterPro" id="IPR000571">
    <property type="entry name" value="Znf_CCCH"/>
</dbReference>
<dbReference type="InterPro" id="IPR045877">
    <property type="entry name" value="ZFP36-like"/>
</dbReference>
<evidence type="ECO:0000256" key="3">
    <source>
        <dbReference type="ARBA" id="ARBA00022771"/>
    </source>
</evidence>
<evidence type="ECO:0000259" key="7">
    <source>
        <dbReference type="PROSITE" id="PS50103"/>
    </source>
</evidence>
<organism evidence="8 9">
    <name type="scientific">Volvox reticuliferus</name>
    <dbReference type="NCBI Taxonomy" id="1737510"/>
    <lineage>
        <taxon>Eukaryota</taxon>
        <taxon>Viridiplantae</taxon>
        <taxon>Chlorophyta</taxon>
        <taxon>core chlorophytes</taxon>
        <taxon>Chlorophyceae</taxon>
        <taxon>CS clade</taxon>
        <taxon>Chlamydomonadales</taxon>
        <taxon>Volvocaceae</taxon>
        <taxon>Volvox</taxon>
    </lineage>
</organism>
<dbReference type="AlphaFoldDB" id="A0A8J4G4A4"/>
<feature type="region of interest" description="Disordered" evidence="6">
    <location>
        <begin position="234"/>
        <end position="275"/>
    </location>
</feature>
<evidence type="ECO:0000256" key="6">
    <source>
        <dbReference type="SAM" id="MobiDB-lite"/>
    </source>
</evidence>
<keyword evidence="1 5" id="KW-0479">Metal-binding</keyword>
<gene>
    <name evidence="8" type="ORF">Vretimale_4428</name>
</gene>
<evidence type="ECO:0000256" key="5">
    <source>
        <dbReference type="PROSITE-ProRule" id="PRU00723"/>
    </source>
</evidence>